<dbReference type="SUPFAM" id="SSF46689">
    <property type="entry name" value="Homeodomain-like"/>
    <property type="match status" value="1"/>
</dbReference>
<organism evidence="4 5">
    <name type="scientific">Saccharothrix australiensis</name>
    <dbReference type="NCBI Taxonomy" id="2072"/>
    <lineage>
        <taxon>Bacteria</taxon>
        <taxon>Bacillati</taxon>
        <taxon>Actinomycetota</taxon>
        <taxon>Actinomycetes</taxon>
        <taxon>Pseudonocardiales</taxon>
        <taxon>Pseudonocardiaceae</taxon>
        <taxon>Saccharothrix</taxon>
    </lineage>
</organism>
<dbReference type="GO" id="GO:0000976">
    <property type="term" value="F:transcription cis-regulatory region binding"/>
    <property type="evidence" value="ECO:0007669"/>
    <property type="project" value="TreeGrafter"/>
</dbReference>
<proteinExistence type="predicted"/>
<evidence type="ECO:0000313" key="4">
    <source>
        <dbReference type="EMBL" id="RKT55871.1"/>
    </source>
</evidence>
<protein>
    <submittedName>
        <fullName evidence="4">TetR family transcriptional regulator</fullName>
    </submittedName>
</protein>
<evidence type="ECO:0000259" key="3">
    <source>
        <dbReference type="PROSITE" id="PS50977"/>
    </source>
</evidence>
<dbReference type="Proteomes" id="UP000282084">
    <property type="component" value="Unassembled WGS sequence"/>
</dbReference>
<dbReference type="PANTHER" id="PTHR30055">
    <property type="entry name" value="HTH-TYPE TRANSCRIPTIONAL REGULATOR RUTR"/>
    <property type="match status" value="1"/>
</dbReference>
<dbReference type="GO" id="GO:0003700">
    <property type="term" value="F:DNA-binding transcription factor activity"/>
    <property type="evidence" value="ECO:0007669"/>
    <property type="project" value="TreeGrafter"/>
</dbReference>
<gene>
    <name evidence="4" type="ORF">C8E97_4559</name>
</gene>
<dbReference type="PANTHER" id="PTHR30055:SF239">
    <property type="entry name" value="TRANSCRIPTIONAL REGULATORY PROTEIN"/>
    <property type="match status" value="1"/>
</dbReference>
<dbReference type="PROSITE" id="PS50977">
    <property type="entry name" value="HTH_TETR_2"/>
    <property type="match status" value="1"/>
</dbReference>
<dbReference type="EMBL" id="RBXO01000001">
    <property type="protein sequence ID" value="RKT55871.1"/>
    <property type="molecule type" value="Genomic_DNA"/>
</dbReference>
<accession>A0A495W2F1</accession>
<dbReference type="Gene3D" id="1.10.357.10">
    <property type="entry name" value="Tetracycline Repressor, domain 2"/>
    <property type="match status" value="1"/>
</dbReference>
<dbReference type="AlphaFoldDB" id="A0A495W2F1"/>
<reference evidence="4 5" key="1">
    <citation type="submission" date="2018-10" db="EMBL/GenBank/DDBJ databases">
        <title>Sequencing the genomes of 1000 actinobacteria strains.</title>
        <authorList>
            <person name="Klenk H.-P."/>
        </authorList>
    </citation>
    <scope>NUCLEOTIDE SEQUENCE [LARGE SCALE GENOMIC DNA]</scope>
    <source>
        <strain evidence="4 5">DSM 43800</strain>
    </source>
</reference>
<keyword evidence="5" id="KW-1185">Reference proteome</keyword>
<dbReference type="Pfam" id="PF00440">
    <property type="entry name" value="TetR_N"/>
    <property type="match status" value="1"/>
</dbReference>
<evidence type="ECO:0000256" key="2">
    <source>
        <dbReference type="PROSITE-ProRule" id="PRU00335"/>
    </source>
</evidence>
<comment type="caution">
    <text evidence="4">The sequence shown here is derived from an EMBL/GenBank/DDBJ whole genome shotgun (WGS) entry which is preliminary data.</text>
</comment>
<dbReference type="InterPro" id="IPR050109">
    <property type="entry name" value="HTH-type_TetR-like_transc_reg"/>
</dbReference>
<dbReference type="InterPro" id="IPR009057">
    <property type="entry name" value="Homeodomain-like_sf"/>
</dbReference>
<evidence type="ECO:0000256" key="1">
    <source>
        <dbReference type="ARBA" id="ARBA00023125"/>
    </source>
</evidence>
<feature type="DNA-binding region" description="H-T-H motif" evidence="2">
    <location>
        <begin position="17"/>
        <end position="36"/>
    </location>
</feature>
<keyword evidence="1 2" id="KW-0238">DNA-binding</keyword>
<evidence type="ECO:0000313" key="5">
    <source>
        <dbReference type="Proteomes" id="UP000282084"/>
    </source>
</evidence>
<feature type="domain" description="HTH tetR-type" evidence="3">
    <location>
        <begin position="1"/>
        <end position="54"/>
    </location>
</feature>
<name>A0A495W2F1_9PSEU</name>
<sequence length="174" mass="18933">MDVGLRVLAEDGAPALTVERLSGRLGVTKGSFYHHFKGMGGFKQDLLAHFEAECTTGYIERAEQGGGTARDRVERLMRLVLADGEDRPPLEPAMRAWALQDADVRAAQERVDRERIAYLAGLWAAIGPAEDALPTARLLYLVLVGADHVLPPVGAADLREVYALALRLVDRGTT</sequence>
<dbReference type="InterPro" id="IPR001647">
    <property type="entry name" value="HTH_TetR"/>
</dbReference>